<dbReference type="SUPFAM" id="SSF55031">
    <property type="entry name" value="Bacterial exopeptidase dimerisation domain"/>
    <property type="match status" value="1"/>
</dbReference>
<evidence type="ECO:0000259" key="2">
    <source>
        <dbReference type="Pfam" id="PF07687"/>
    </source>
</evidence>
<evidence type="ECO:0000256" key="1">
    <source>
        <dbReference type="SAM" id="MobiDB-lite"/>
    </source>
</evidence>
<organism evidence="3 4">
    <name type="scientific">Actinomadura meridiana</name>
    <dbReference type="NCBI Taxonomy" id="559626"/>
    <lineage>
        <taxon>Bacteria</taxon>
        <taxon>Bacillati</taxon>
        <taxon>Actinomycetota</taxon>
        <taxon>Actinomycetes</taxon>
        <taxon>Streptosporangiales</taxon>
        <taxon>Thermomonosporaceae</taxon>
        <taxon>Actinomadura</taxon>
    </lineage>
</organism>
<protein>
    <recommendedName>
        <fullName evidence="2">Peptidase M20 dimerisation domain-containing protein</fullName>
    </recommendedName>
</protein>
<feature type="compositionally biased region" description="Pro residues" evidence="1">
    <location>
        <begin position="117"/>
        <end position="126"/>
    </location>
</feature>
<dbReference type="PANTHER" id="PTHR11014">
    <property type="entry name" value="PEPTIDASE M20 FAMILY MEMBER"/>
    <property type="match status" value="1"/>
</dbReference>
<proteinExistence type="predicted"/>
<dbReference type="Proteomes" id="UP001501710">
    <property type="component" value="Unassembled WGS sequence"/>
</dbReference>
<accession>A0ABP8CBE3</accession>
<evidence type="ECO:0000313" key="3">
    <source>
        <dbReference type="EMBL" id="GAA4237062.1"/>
    </source>
</evidence>
<name>A0ABP8CBE3_9ACTN</name>
<feature type="domain" description="Peptidase M20 dimerisation" evidence="2">
    <location>
        <begin position="359"/>
        <end position="455"/>
    </location>
</feature>
<feature type="region of interest" description="Disordered" evidence="1">
    <location>
        <begin position="1"/>
        <end position="131"/>
    </location>
</feature>
<dbReference type="NCBIfam" id="TIGR01891">
    <property type="entry name" value="amidohydrolases"/>
    <property type="match status" value="1"/>
</dbReference>
<feature type="compositionally biased region" description="Basic and acidic residues" evidence="1">
    <location>
        <begin position="25"/>
        <end position="57"/>
    </location>
</feature>
<dbReference type="Pfam" id="PF01546">
    <property type="entry name" value="Peptidase_M20"/>
    <property type="match status" value="1"/>
</dbReference>
<dbReference type="Gene3D" id="3.40.630.10">
    <property type="entry name" value="Zn peptidases"/>
    <property type="match status" value="1"/>
</dbReference>
<sequence>MPEPDEEPAVPGDLPGAAVGRGASRRRETGPEPEPERRREAGLEEGSVEKDTTDTTARRPSGSAVVQGAHMTYQGPGVMPGLEPPNPPGPASTAGRAEAMPPTAGGTPGGEDVPDGTVPPEPPARPPVTGEIVPGTPTVPAAAPAVPTVPAVPTAGAASAGSAVLGGAVLQPQLDAFLAAHEDELIAFRRDLHMHPELGYSEHRTTRKIAERLRAAGLKPVILPKGTGLFCDVGPTDGGTVALRADIDALPLQDEKEGVPYRSTVPGVAHACGHDAHTSIVLGAGLFLAQQAEAGLLPGRVRLLFQPAEETPGGALDVMAAGGIAGVDRAFALHCDPRIEVGELGLRTGPITAACDKVYVKVTGPGGHTARPHLTADLVYALAKIVTELPSALSRRVDPRSSLSLVWGRVSAGSVANAIPDDGIAEGTVRCLDDDAWHRAPEMMKALLQSVAAAYDVEASLEYVRGVPPTVNEATSVQMFRDAAAQVLDEEGVVPTPQSLGGEDFGWYLESIPGALARLGVRTPGSPGEYDLHRGDFDVDESCIAVGVRVLSATALTALWEGGRPGDTEPIEGAALA</sequence>
<dbReference type="InterPro" id="IPR036264">
    <property type="entry name" value="Bact_exopeptidase_dim_dom"/>
</dbReference>
<dbReference type="Pfam" id="PF07687">
    <property type="entry name" value="M20_dimer"/>
    <property type="match status" value="1"/>
</dbReference>
<comment type="caution">
    <text evidence="3">The sequence shown here is derived from an EMBL/GenBank/DDBJ whole genome shotgun (WGS) entry which is preliminary data.</text>
</comment>
<dbReference type="Gene3D" id="3.30.70.360">
    <property type="match status" value="1"/>
</dbReference>
<dbReference type="InterPro" id="IPR002933">
    <property type="entry name" value="Peptidase_M20"/>
</dbReference>
<evidence type="ECO:0000313" key="4">
    <source>
        <dbReference type="Proteomes" id="UP001501710"/>
    </source>
</evidence>
<reference evidence="4" key="1">
    <citation type="journal article" date="2019" name="Int. J. Syst. Evol. Microbiol.">
        <title>The Global Catalogue of Microorganisms (GCM) 10K type strain sequencing project: providing services to taxonomists for standard genome sequencing and annotation.</title>
        <authorList>
            <consortium name="The Broad Institute Genomics Platform"/>
            <consortium name="The Broad Institute Genome Sequencing Center for Infectious Disease"/>
            <person name="Wu L."/>
            <person name="Ma J."/>
        </authorList>
    </citation>
    <scope>NUCLEOTIDE SEQUENCE [LARGE SCALE GENOMIC DNA]</scope>
    <source>
        <strain evidence="4">JCM 17440</strain>
    </source>
</reference>
<dbReference type="InterPro" id="IPR017439">
    <property type="entry name" value="Amidohydrolase"/>
</dbReference>
<gene>
    <name evidence="3" type="ORF">GCM10022254_48140</name>
</gene>
<dbReference type="InterPro" id="IPR011650">
    <property type="entry name" value="Peptidase_M20_dimer"/>
</dbReference>
<dbReference type="EMBL" id="BAABAS010000016">
    <property type="protein sequence ID" value="GAA4237062.1"/>
    <property type="molecule type" value="Genomic_DNA"/>
</dbReference>
<dbReference type="SUPFAM" id="SSF53187">
    <property type="entry name" value="Zn-dependent exopeptidases"/>
    <property type="match status" value="1"/>
</dbReference>
<dbReference type="PANTHER" id="PTHR11014:SF63">
    <property type="entry name" value="METALLOPEPTIDASE, PUTATIVE (AFU_ORTHOLOGUE AFUA_6G09600)-RELATED"/>
    <property type="match status" value="1"/>
</dbReference>
<keyword evidence="4" id="KW-1185">Reference proteome</keyword>